<evidence type="ECO:0000256" key="3">
    <source>
        <dbReference type="ARBA" id="ARBA00022692"/>
    </source>
</evidence>
<evidence type="ECO:0000259" key="9">
    <source>
        <dbReference type="Pfam" id="PF12704"/>
    </source>
</evidence>
<keyword evidence="2" id="KW-1003">Cell membrane</keyword>
<evidence type="ECO:0000256" key="4">
    <source>
        <dbReference type="ARBA" id="ARBA00022989"/>
    </source>
</evidence>
<dbReference type="InterPro" id="IPR025857">
    <property type="entry name" value="MacB_PCD"/>
</dbReference>
<feature type="transmembrane region" description="Helical" evidence="7">
    <location>
        <begin position="320"/>
        <end position="348"/>
    </location>
</feature>
<sequence>MRFKKRIALAVENILANRTRSILTSLGIIIGTATVIVVIAIGLGAQEAIARQYSNLSVTSIFINTGPSVVTTRLSAKDADAIMEKSPSTARVAPHLIGRLSASMGTVTAQASIVGATPIYKDVANIELRYGRFFTEEEVEGNDRVVVLGPTVTEDLFGDSESNPVGEFIRINGRNFEVIGAAKFKGGSVGPVSLDESIFMPFTVAQKQVLGASTRVSLNADAKSVDVVGKAVEEITTILRDEHRLPPSVSDDFRVRDMGSNLKSAQQSSHTMTILLTGVAAIVLIVSGIGIMNIMLVSVTERTREIGIRKAIGARRKDILSQFLIEAVLISLFGGIVGVLIGVGTVPLANYASIEAIQSIWGIVLAFLFSILFGVFFGYYPAQKAAKLDAIVALRYE</sequence>
<dbReference type="AlphaFoldDB" id="A0A1F2UI97"/>
<evidence type="ECO:0008006" key="12">
    <source>
        <dbReference type="Google" id="ProtNLM"/>
    </source>
</evidence>
<dbReference type="PANTHER" id="PTHR30572:SF4">
    <property type="entry name" value="ABC TRANSPORTER PERMEASE YTRF"/>
    <property type="match status" value="1"/>
</dbReference>
<feature type="transmembrane region" description="Helical" evidence="7">
    <location>
        <begin position="274"/>
        <end position="299"/>
    </location>
</feature>
<keyword evidence="3 7" id="KW-0812">Transmembrane</keyword>
<dbReference type="GO" id="GO:0022857">
    <property type="term" value="F:transmembrane transporter activity"/>
    <property type="evidence" value="ECO:0007669"/>
    <property type="project" value="TreeGrafter"/>
</dbReference>
<proteinExistence type="inferred from homology"/>
<evidence type="ECO:0000256" key="1">
    <source>
        <dbReference type="ARBA" id="ARBA00004651"/>
    </source>
</evidence>
<protein>
    <recommendedName>
        <fullName evidence="12">FtsX-like permease family protein</fullName>
    </recommendedName>
</protein>
<comment type="caution">
    <text evidence="10">The sequence shown here is derived from an EMBL/GenBank/DDBJ whole genome shotgun (WGS) entry which is preliminary data.</text>
</comment>
<organism evidence="10 11">
    <name type="scientific">Candidatus Aquicultor primus</name>
    <dbReference type="NCBI Taxonomy" id="1797195"/>
    <lineage>
        <taxon>Bacteria</taxon>
        <taxon>Bacillati</taxon>
        <taxon>Actinomycetota</taxon>
        <taxon>Candidatus Aquicultoria</taxon>
        <taxon>Candidatus Aquicultorales</taxon>
        <taxon>Candidatus Aquicultoraceae</taxon>
        <taxon>Candidatus Aquicultor</taxon>
    </lineage>
</organism>
<reference evidence="10 11" key="1">
    <citation type="journal article" date="2016" name="Nat. Commun.">
        <title>Thousands of microbial genomes shed light on interconnected biogeochemical processes in an aquifer system.</title>
        <authorList>
            <person name="Anantharaman K."/>
            <person name="Brown C.T."/>
            <person name="Hug L.A."/>
            <person name="Sharon I."/>
            <person name="Castelle C.J."/>
            <person name="Probst A.J."/>
            <person name="Thomas B.C."/>
            <person name="Singh A."/>
            <person name="Wilkins M.J."/>
            <person name="Karaoz U."/>
            <person name="Brodie E.L."/>
            <person name="Williams K.H."/>
            <person name="Hubbard S.S."/>
            <person name="Banfield J.F."/>
        </authorList>
    </citation>
    <scope>NUCLEOTIDE SEQUENCE [LARGE SCALE GENOMIC DNA]</scope>
</reference>
<evidence type="ECO:0000256" key="2">
    <source>
        <dbReference type="ARBA" id="ARBA00022475"/>
    </source>
</evidence>
<dbReference type="GO" id="GO:0005886">
    <property type="term" value="C:plasma membrane"/>
    <property type="evidence" value="ECO:0007669"/>
    <property type="project" value="UniProtKB-SubCell"/>
</dbReference>
<evidence type="ECO:0000313" key="11">
    <source>
        <dbReference type="Proteomes" id="UP000178086"/>
    </source>
</evidence>
<dbReference type="PANTHER" id="PTHR30572">
    <property type="entry name" value="MEMBRANE COMPONENT OF TRANSPORTER-RELATED"/>
    <property type="match status" value="1"/>
</dbReference>
<feature type="transmembrane region" description="Helical" evidence="7">
    <location>
        <begin position="21"/>
        <end position="45"/>
    </location>
</feature>
<dbReference type="Pfam" id="PF02687">
    <property type="entry name" value="FtsX"/>
    <property type="match status" value="1"/>
</dbReference>
<dbReference type="Pfam" id="PF12704">
    <property type="entry name" value="MacB_PCD"/>
    <property type="match status" value="1"/>
</dbReference>
<dbReference type="Proteomes" id="UP000178086">
    <property type="component" value="Unassembled WGS sequence"/>
</dbReference>
<gene>
    <name evidence="10" type="ORF">A2074_04310</name>
</gene>
<evidence type="ECO:0000256" key="6">
    <source>
        <dbReference type="ARBA" id="ARBA00038076"/>
    </source>
</evidence>
<keyword evidence="4 7" id="KW-1133">Transmembrane helix</keyword>
<evidence type="ECO:0000256" key="7">
    <source>
        <dbReference type="SAM" id="Phobius"/>
    </source>
</evidence>
<name>A0A1F2UI97_9ACTN</name>
<accession>A0A1F2UI97</accession>
<keyword evidence="5 7" id="KW-0472">Membrane</keyword>
<feature type="domain" description="ABC3 transporter permease C-terminal" evidence="8">
    <location>
        <begin position="279"/>
        <end position="389"/>
    </location>
</feature>
<feature type="domain" description="MacB-like periplasmic core" evidence="9">
    <location>
        <begin position="21"/>
        <end position="237"/>
    </location>
</feature>
<evidence type="ECO:0000313" key="10">
    <source>
        <dbReference type="EMBL" id="OFW32751.1"/>
    </source>
</evidence>
<evidence type="ECO:0000259" key="8">
    <source>
        <dbReference type="Pfam" id="PF02687"/>
    </source>
</evidence>
<dbReference type="InterPro" id="IPR003838">
    <property type="entry name" value="ABC3_permease_C"/>
</dbReference>
<dbReference type="EMBL" id="MELI01000086">
    <property type="protein sequence ID" value="OFW32751.1"/>
    <property type="molecule type" value="Genomic_DNA"/>
</dbReference>
<comment type="subcellular location">
    <subcellularLocation>
        <location evidence="1">Cell membrane</location>
        <topology evidence="1">Multi-pass membrane protein</topology>
    </subcellularLocation>
</comment>
<dbReference type="InterPro" id="IPR050250">
    <property type="entry name" value="Macrolide_Exporter_MacB"/>
</dbReference>
<evidence type="ECO:0000256" key="5">
    <source>
        <dbReference type="ARBA" id="ARBA00023136"/>
    </source>
</evidence>
<feature type="transmembrane region" description="Helical" evidence="7">
    <location>
        <begin position="360"/>
        <end position="380"/>
    </location>
</feature>
<comment type="similarity">
    <text evidence="6">Belongs to the ABC-4 integral membrane protein family.</text>
</comment>